<dbReference type="GO" id="GO:0046872">
    <property type="term" value="F:metal ion binding"/>
    <property type="evidence" value="ECO:0007669"/>
    <property type="project" value="UniProtKB-KW"/>
</dbReference>
<comment type="similarity">
    <text evidence="3">Belongs to the HARBI1 family.</text>
</comment>
<dbReference type="InterPro" id="IPR045249">
    <property type="entry name" value="HARBI1-like"/>
</dbReference>
<dbReference type="Proteomes" id="UP001497457">
    <property type="component" value="Chromosome 8b"/>
</dbReference>
<evidence type="ECO:0000259" key="9">
    <source>
        <dbReference type="Pfam" id="PF13359"/>
    </source>
</evidence>
<dbReference type="GO" id="GO:0005634">
    <property type="term" value="C:nucleus"/>
    <property type="evidence" value="ECO:0007669"/>
    <property type="project" value="UniProtKB-SubCell"/>
</dbReference>
<evidence type="ECO:0000313" key="12">
    <source>
        <dbReference type="Proteomes" id="UP001497457"/>
    </source>
</evidence>
<evidence type="ECO:0000256" key="5">
    <source>
        <dbReference type="ARBA" id="ARBA00022723"/>
    </source>
</evidence>
<evidence type="ECO:0000259" key="10">
    <source>
        <dbReference type="Pfam" id="PF26138"/>
    </source>
</evidence>
<dbReference type="Pfam" id="PF26138">
    <property type="entry name" value="DUF8040"/>
    <property type="match status" value="1"/>
</dbReference>
<dbReference type="PANTHER" id="PTHR22930">
    <property type="match status" value="1"/>
</dbReference>
<evidence type="ECO:0000256" key="2">
    <source>
        <dbReference type="ARBA" id="ARBA00004123"/>
    </source>
</evidence>
<dbReference type="Pfam" id="PF12776">
    <property type="entry name" value="Myb_DNA-bind_3"/>
    <property type="match status" value="1"/>
</dbReference>
<keyword evidence="12" id="KW-1185">Reference proteome</keyword>
<accession>A0ABC9G693</accession>
<feature type="domain" description="DUF8040" evidence="10">
    <location>
        <begin position="63"/>
        <end position="151"/>
    </location>
</feature>
<name>A0ABC9G693_9POAL</name>
<dbReference type="GO" id="GO:0004518">
    <property type="term" value="F:nuclease activity"/>
    <property type="evidence" value="ECO:0007669"/>
    <property type="project" value="UniProtKB-KW"/>
</dbReference>
<evidence type="ECO:0000256" key="6">
    <source>
        <dbReference type="ARBA" id="ARBA00022801"/>
    </source>
</evidence>
<evidence type="ECO:0008006" key="13">
    <source>
        <dbReference type="Google" id="ProtNLM"/>
    </source>
</evidence>
<protein>
    <recommendedName>
        <fullName evidence="13">Transposase</fullName>
    </recommendedName>
</protein>
<organism evidence="11 12">
    <name type="scientific">Urochloa decumbens</name>
    <dbReference type="NCBI Taxonomy" id="240449"/>
    <lineage>
        <taxon>Eukaryota</taxon>
        <taxon>Viridiplantae</taxon>
        <taxon>Streptophyta</taxon>
        <taxon>Embryophyta</taxon>
        <taxon>Tracheophyta</taxon>
        <taxon>Spermatophyta</taxon>
        <taxon>Magnoliopsida</taxon>
        <taxon>Liliopsida</taxon>
        <taxon>Poales</taxon>
        <taxon>Poaceae</taxon>
        <taxon>PACMAD clade</taxon>
        <taxon>Panicoideae</taxon>
        <taxon>Panicodae</taxon>
        <taxon>Paniceae</taxon>
        <taxon>Melinidinae</taxon>
        <taxon>Urochloa</taxon>
    </lineage>
</organism>
<keyword evidence="4" id="KW-0540">Nuclease</keyword>
<dbReference type="EMBL" id="OZ075118">
    <property type="protein sequence ID" value="CAL5087779.1"/>
    <property type="molecule type" value="Genomic_DNA"/>
</dbReference>
<keyword evidence="6" id="KW-0378">Hydrolase</keyword>
<dbReference type="InterPro" id="IPR027806">
    <property type="entry name" value="HARBI1_dom"/>
</dbReference>
<evidence type="ECO:0000259" key="8">
    <source>
        <dbReference type="Pfam" id="PF12776"/>
    </source>
</evidence>
<dbReference type="Pfam" id="PF13359">
    <property type="entry name" value="DDE_Tnp_4"/>
    <property type="match status" value="1"/>
</dbReference>
<keyword evidence="5" id="KW-0479">Metal-binding</keyword>
<dbReference type="InterPro" id="IPR024752">
    <property type="entry name" value="Myb/SANT-like_dom"/>
</dbReference>
<keyword evidence="7" id="KW-0539">Nucleus</keyword>
<reference evidence="11" key="1">
    <citation type="submission" date="2024-10" db="EMBL/GenBank/DDBJ databases">
        <authorList>
            <person name="Ryan C."/>
        </authorList>
    </citation>
    <scope>NUCLEOTIDE SEQUENCE [LARGE SCALE GENOMIC DNA]</scope>
</reference>
<comment type="cofactor">
    <cofactor evidence="1">
        <name>a divalent metal cation</name>
        <dbReference type="ChEBI" id="CHEBI:60240"/>
    </cofactor>
</comment>
<evidence type="ECO:0000313" key="11">
    <source>
        <dbReference type="EMBL" id="CAL5087779.1"/>
    </source>
</evidence>
<proteinExistence type="inferred from homology"/>
<evidence type="ECO:0000256" key="1">
    <source>
        <dbReference type="ARBA" id="ARBA00001968"/>
    </source>
</evidence>
<dbReference type="InterPro" id="IPR058353">
    <property type="entry name" value="DUF8040"/>
</dbReference>
<dbReference type="AlphaFoldDB" id="A0ABC9G693"/>
<gene>
    <name evidence="11" type="ORF">URODEC1_LOCUS112403</name>
</gene>
<sequence>MSDLELVSYITEENKRRKKRRIVLTKLYFESVVLGYAYLSSQRAPRNLGCFSSDEQRHNNRKYLLKEMYDGSEVTCYDKLRLTKRNFHDLCAILRERCGLRDSVYVSVEEKVAMFLLVVGHGIKLRMLRGTYKRSLETISRHFSDVLTAILSLSAEFIKLLDPSTQPPDDYKWKWFGNALGALDGCHVDVCVPLADQGRYRNRKQQITTNMLGVVDWNMKFLYVLPGWEGSASDSRVLRDAMSRQDGFVVPKGKYYLVDAGYTNGPGFLAPFRSTRYHLKEWASSQQQPKTSKELYNLRHSRARNVVERTFGLAKKKWAILRTENFFGIKDQIRIINACCVLHNFARDRQHHMDDLLLQEVDDELAAMPIEPIDDANLIRSVQVTPEWNSFRDQLANDMFAEYLLRHGELEMDTMAASRGSKRVYLTWTDEMDAALLAVLVEHHNNGDHAQNGWKPHVYNAAIRNVREKCGVEITKDNIAARCKTFDKHYEIISKILGQSGFGWDWDNDRLLIDSDDVWNRYVEANKTAACYKTKVVKNWDAISTIYSKDHANGEGAQTGAEIAQVSPEQGDDASPDLPQKRQRTGEAILSLLGDMKTSFNDSLKSTEPLPMPSVTPPAEIFATLQTIPDLARCDMLKSYGKLILNERLFQALMELPMDMRKEWLLMLNEKNGN</sequence>
<dbReference type="GO" id="GO:0016787">
    <property type="term" value="F:hydrolase activity"/>
    <property type="evidence" value="ECO:0007669"/>
    <property type="project" value="UniProtKB-KW"/>
</dbReference>
<comment type="subcellular location">
    <subcellularLocation>
        <location evidence="2">Nucleus</location>
    </subcellularLocation>
</comment>
<feature type="domain" description="Myb/SANT-like" evidence="8">
    <location>
        <begin position="427"/>
        <end position="522"/>
    </location>
</feature>
<feature type="domain" description="DDE Tnp4" evidence="9">
    <location>
        <begin position="183"/>
        <end position="344"/>
    </location>
</feature>
<evidence type="ECO:0000256" key="7">
    <source>
        <dbReference type="ARBA" id="ARBA00023242"/>
    </source>
</evidence>
<evidence type="ECO:0000256" key="4">
    <source>
        <dbReference type="ARBA" id="ARBA00022722"/>
    </source>
</evidence>
<dbReference type="PANTHER" id="PTHR22930:SF281">
    <property type="entry name" value="NUCLEASE"/>
    <property type="match status" value="1"/>
</dbReference>
<evidence type="ECO:0000256" key="3">
    <source>
        <dbReference type="ARBA" id="ARBA00006958"/>
    </source>
</evidence>